<evidence type="ECO:0000256" key="1">
    <source>
        <dbReference type="SAM" id="Phobius"/>
    </source>
</evidence>
<feature type="transmembrane region" description="Helical" evidence="1">
    <location>
        <begin position="308"/>
        <end position="329"/>
    </location>
</feature>
<dbReference type="AlphaFoldDB" id="A0A1I4KL59"/>
<feature type="transmembrane region" description="Helical" evidence="1">
    <location>
        <begin position="220"/>
        <end position="236"/>
    </location>
</feature>
<feature type="transmembrane region" description="Helical" evidence="1">
    <location>
        <begin position="376"/>
        <end position="394"/>
    </location>
</feature>
<feature type="transmembrane region" description="Helical" evidence="1">
    <location>
        <begin position="243"/>
        <end position="259"/>
    </location>
</feature>
<reference evidence="3" key="1">
    <citation type="submission" date="2016-10" db="EMBL/GenBank/DDBJ databases">
        <authorList>
            <person name="Varghese N."/>
            <person name="Submissions S."/>
        </authorList>
    </citation>
    <scope>NUCLEOTIDE SEQUENCE [LARGE SCALE GENOMIC DNA]</scope>
    <source>
        <strain evidence="3">PL19</strain>
    </source>
</reference>
<sequence length="516" mass="53415">MNAMPGRTPGRAPAFGRTVPAPGGLLAPGGISGLGRVGTGATAAAPGSPSALRREARKLAAVCVLLALSAALLVPLTLPLGWDETVYASRFPPYGPPTPFSAPRTRGVPLLLSPVASWSDSVVLLRVWLLALSSAALYLGLRPWLRVVPRPSAVWVAAALYGSLWTALFYAGAAMPNHYTAMGALAAAGCFAGRGPGRGARYAALAAGLAVTTLMRPNDGAALTAPLLLAAVAVPAWRGRGRVLAVAAGVAAGALPWLVEARLRFGGVARRLAEASEVQGGMRPVLSVADHLTTLDGPLLCRPCTGDGVGWAAAAWWPLLALLAALGLLAARRTRTPWGMAGTGDAAPLWLAAATAGSLTAQYFFLLPYAAPRFLLPGYALLAVPAALGLLRIADRARRSVPVAVVLTAVLAGHLAVQAGLAHTHAGIQEQAREDWRRIAAVLHAHGVRAPCAVTGNDSAIPVAHAAGCTRTDPRAPERSDAVVMRRADPPPWARDWPRHPVPDTYKSGWTVSVRP</sequence>
<keyword evidence="1" id="KW-0472">Membrane</keyword>
<feature type="transmembrane region" description="Helical" evidence="1">
    <location>
        <begin position="153"/>
        <end position="173"/>
    </location>
</feature>
<feature type="transmembrane region" description="Helical" evidence="1">
    <location>
        <begin position="123"/>
        <end position="141"/>
    </location>
</feature>
<evidence type="ECO:0000313" key="3">
    <source>
        <dbReference type="Proteomes" id="UP000198928"/>
    </source>
</evidence>
<protein>
    <recommendedName>
        <fullName evidence="4">4-amino-4-deoxy-L-arabinose transferase</fullName>
    </recommendedName>
</protein>
<gene>
    <name evidence="2" type="ORF">SAMN05192584_12739</name>
</gene>
<evidence type="ECO:0008006" key="4">
    <source>
        <dbReference type="Google" id="ProtNLM"/>
    </source>
</evidence>
<organism evidence="2 3">
    <name type="scientific">Streptomyces pini</name>
    <dbReference type="NCBI Taxonomy" id="1520580"/>
    <lineage>
        <taxon>Bacteria</taxon>
        <taxon>Bacillati</taxon>
        <taxon>Actinomycetota</taxon>
        <taxon>Actinomycetes</taxon>
        <taxon>Kitasatosporales</taxon>
        <taxon>Streptomycetaceae</taxon>
        <taxon>Streptomyces</taxon>
    </lineage>
</organism>
<keyword evidence="1" id="KW-0812">Transmembrane</keyword>
<feature type="transmembrane region" description="Helical" evidence="1">
    <location>
        <begin position="59"/>
        <end position="82"/>
    </location>
</feature>
<keyword evidence="1" id="KW-1133">Transmembrane helix</keyword>
<accession>A0A1I4KL59</accession>
<keyword evidence="3" id="KW-1185">Reference proteome</keyword>
<dbReference type="EMBL" id="FOSG01000027">
    <property type="protein sequence ID" value="SFL79167.1"/>
    <property type="molecule type" value="Genomic_DNA"/>
</dbReference>
<proteinExistence type="predicted"/>
<name>A0A1I4KL59_9ACTN</name>
<evidence type="ECO:0000313" key="2">
    <source>
        <dbReference type="EMBL" id="SFL79167.1"/>
    </source>
</evidence>
<dbReference type="Proteomes" id="UP000198928">
    <property type="component" value="Unassembled WGS sequence"/>
</dbReference>
<feature type="transmembrane region" description="Helical" evidence="1">
    <location>
        <begin position="401"/>
        <end position="421"/>
    </location>
</feature>